<dbReference type="AlphaFoldDB" id="A0A133KD61"/>
<name>A0A133KD61_9FIRM</name>
<dbReference type="STRING" id="33036.HMPREF3200_01316"/>
<dbReference type="EMBL" id="LRPM01000048">
    <property type="protein sequence ID" value="KWZ77496.1"/>
    <property type="molecule type" value="Genomic_DNA"/>
</dbReference>
<dbReference type="CDD" id="cd00077">
    <property type="entry name" value="HDc"/>
    <property type="match status" value="1"/>
</dbReference>
<dbReference type="Gene3D" id="1.10.3210.10">
    <property type="entry name" value="Hypothetical protein af1432"/>
    <property type="match status" value="1"/>
</dbReference>
<feature type="domain" description="HD" evidence="7">
    <location>
        <begin position="30"/>
        <end position="143"/>
    </location>
</feature>
<accession>A0A133KD61</accession>
<dbReference type="GO" id="GO:0046872">
    <property type="term" value="F:metal ion binding"/>
    <property type="evidence" value="ECO:0007669"/>
    <property type="project" value="UniProtKB-KW"/>
</dbReference>
<dbReference type="PANTHER" id="PTHR35795">
    <property type="entry name" value="SLR1885 PROTEIN"/>
    <property type="match status" value="1"/>
</dbReference>
<organism evidence="8 9">
    <name type="scientific">Anaerococcus tetradius</name>
    <dbReference type="NCBI Taxonomy" id="33036"/>
    <lineage>
        <taxon>Bacteria</taxon>
        <taxon>Bacillati</taxon>
        <taxon>Bacillota</taxon>
        <taxon>Tissierellia</taxon>
        <taxon>Tissierellales</taxon>
        <taxon>Peptoniphilaceae</taxon>
        <taxon>Anaerococcus</taxon>
    </lineage>
</organism>
<keyword evidence="4 8" id="KW-0378">Hydrolase</keyword>
<dbReference type="SMART" id="SM00471">
    <property type="entry name" value="HDc"/>
    <property type="match status" value="1"/>
</dbReference>
<protein>
    <recommendedName>
        <fullName evidence="1">bis(5'-nucleosyl)-tetraphosphatase (symmetrical)</fullName>
        <ecNumber evidence="1">3.6.1.41</ecNumber>
    </recommendedName>
</protein>
<dbReference type="Pfam" id="PF01966">
    <property type="entry name" value="HD"/>
    <property type="match status" value="1"/>
</dbReference>
<dbReference type="GO" id="GO:0000166">
    <property type="term" value="F:nucleotide binding"/>
    <property type="evidence" value="ECO:0007669"/>
    <property type="project" value="UniProtKB-KW"/>
</dbReference>
<keyword evidence="9" id="KW-1185">Reference proteome</keyword>
<evidence type="ECO:0000256" key="4">
    <source>
        <dbReference type="ARBA" id="ARBA00022801"/>
    </source>
</evidence>
<evidence type="ECO:0000256" key="6">
    <source>
        <dbReference type="ARBA" id="ARBA00049417"/>
    </source>
</evidence>
<dbReference type="EC" id="3.6.1.41" evidence="1"/>
<evidence type="ECO:0000313" key="9">
    <source>
        <dbReference type="Proteomes" id="UP000070383"/>
    </source>
</evidence>
<evidence type="ECO:0000256" key="2">
    <source>
        <dbReference type="ARBA" id="ARBA00022723"/>
    </source>
</evidence>
<dbReference type="SUPFAM" id="SSF109604">
    <property type="entry name" value="HD-domain/PDEase-like"/>
    <property type="match status" value="1"/>
</dbReference>
<gene>
    <name evidence="8" type="ORF">HMPREF3200_01316</name>
</gene>
<dbReference type="InterPro" id="IPR006674">
    <property type="entry name" value="HD_domain"/>
</dbReference>
<keyword evidence="3" id="KW-0547">Nucleotide-binding</keyword>
<evidence type="ECO:0000256" key="5">
    <source>
        <dbReference type="ARBA" id="ARBA00023004"/>
    </source>
</evidence>
<dbReference type="GO" id="GO:0008803">
    <property type="term" value="F:bis(5'-nucleosyl)-tetraphosphatase (symmetrical) activity"/>
    <property type="evidence" value="ECO:0007669"/>
    <property type="project" value="UniProtKB-EC"/>
</dbReference>
<dbReference type="PANTHER" id="PTHR35795:SF1">
    <property type="entry name" value="BIS(5'-NUCLEOSYL)-TETRAPHOSPHATASE, SYMMETRICAL"/>
    <property type="match status" value="1"/>
</dbReference>
<sequence>MLNILSKKEVYMFDYDKYKAKLINDIGEKRYKHSLRVIACALELSKNMKIDKEKVKLACFLHDCAKYNEEKYLKELDVDLPKEVDIRNSMPVVHSFLGAEVAKKVYNVKDKDVLEAIKYHTTGKENMTDLEKIVFIADAIEEARSYPGVEDIRKKAFENLDEGILACLNHNIKYLIEIDSFINPLTISARNYLIREKNG</sequence>
<keyword evidence="5" id="KW-0408">Iron</keyword>
<keyword evidence="2" id="KW-0479">Metal-binding</keyword>
<reference evidence="9" key="1">
    <citation type="submission" date="2016-01" db="EMBL/GenBank/DDBJ databases">
        <authorList>
            <person name="Mitreva M."/>
            <person name="Pepin K.H."/>
            <person name="Mihindukulasuriya K.A."/>
            <person name="Fulton R."/>
            <person name="Fronick C."/>
            <person name="O'Laughlin M."/>
            <person name="Miner T."/>
            <person name="Herter B."/>
            <person name="Rosa B.A."/>
            <person name="Cordes M."/>
            <person name="Tomlinson C."/>
            <person name="Wollam A."/>
            <person name="Palsikar V.B."/>
            <person name="Mardis E.R."/>
            <person name="Wilson R.K."/>
        </authorList>
    </citation>
    <scope>NUCLEOTIDE SEQUENCE [LARGE SCALE GENOMIC DNA]</scope>
    <source>
        <strain evidence="9">MJR8151</strain>
    </source>
</reference>
<dbReference type="InterPro" id="IPR051094">
    <property type="entry name" value="Diverse_Catalytic_Enzymes"/>
</dbReference>
<comment type="caution">
    <text evidence="8">The sequence shown here is derived from an EMBL/GenBank/DDBJ whole genome shotgun (WGS) entry which is preliminary data.</text>
</comment>
<evidence type="ECO:0000313" key="8">
    <source>
        <dbReference type="EMBL" id="KWZ77496.1"/>
    </source>
</evidence>
<dbReference type="PROSITE" id="PS51831">
    <property type="entry name" value="HD"/>
    <property type="match status" value="1"/>
</dbReference>
<dbReference type="NCBIfam" id="TIGR00488">
    <property type="entry name" value="bis(5'-nucleosyl)-tetraphosphatase (symmetrical) YqeK"/>
    <property type="match status" value="1"/>
</dbReference>
<dbReference type="Proteomes" id="UP000070383">
    <property type="component" value="Unassembled WGS sequence"/>
</dbReference>
<dbReference type="NCBIfam" id="TIGR00277">
    <property type="entry name" value="HDIG"/>
    <property type="match status" value="1"/>
</dbReference>
<evidence type="ECO:0000256" key="3">
    <source>
        <dbReference type="ARBA" id="ARBA00022741"/>
    </source>
</evidence>
<dbReference type="InterPro" id="IPR005249">
    <property type="entry name" value="YqeK"/>
</dbReference>
<dbReference type="InterPro" id="IPR003607">
    <property type="entry name" value="HD/PDEase_dom"/>
</dbReference>
<dbReference type="PATRIC" id="fig|33036.3.peg.1304"/>
<dbReference type="InterPro" id="IPR006675">
    <property type="entry name" value="HDIG_dom"/>
</dbReference>
<evidence type="ECO:0000256" key="1">
    <source>
        <dbReference type="ARBA" id="ARBA00012506"/>
    </source>
</evidence>
<evidence type="ECO:0000259" key="7">
    <source>
        <dbReference type="PROSITE" id="PS51831"/>
    </source>
</evidence>
<proteinExistence type="predicted"/>
<comment type="catalytic activity">
    <reaction evidence="6">
        <text>P(1),P(4)-bis(5'-adenosyl) tetraphosphate + H2O = 2 ADP + 2 H(+)</text>
        <dbReference type="Rhea" id="RHEA:24252"/>
        <dbReference type="ChEBI" id="CHEBI:15377"/>
        <dbReference type="ChEBI" id="CHEBI:15378"/>
        <dbReference type="ChEBI" id="CHEBI:58141"/>
        <dbReference type="ChEBI" id="CHEBI:456216"/>
        <dbReference type="EC" id="3.6.1.41"/>
    </reaction>
</comment>